<protein>
    <submittedName>
        <fullName evidence="1">Uncharacterized protein</fullName>
    </submittedName>
</protein>
<sequence>MKVDFTVDLSAFDVKHKQHLMEIVGVIFFLHVGEASLALDFMDETEEPAEMFARQCKLSALNFWYYQLIY</sequence>
<evidence type="ECO:0000313" key="2">
    <source>
        <dbReference type="Proteomes" id="UP000822688"/>
    </source>
</evidence>
<proteinExistence type="predicted"/>
<dbReference type="EMBL" id="CM026422">
    <property type="protein sequence ID" value="KAG0587521.1"/>
    <property type="molecule type" value="Genomic_DNA"/>
</dbReference>
<gene>
    <name evidence="1" type="ORF">KC19_2G170700</name>
</gene>
<comment type="caution">
    <text evidence="1">The sequence shown here is derived from an EMBL/GenBank/DDBJ whole genome shotgun (WGS) entry which is preliminary data.</text>
</comment>
<dbReference type="AlphaFoldDB" id="A0A8T0IXU5"/>
<dbReference type="Proteomes" id="UP000822688">
    <property type="component" value="Chromosome 2"/>
</dbReference>
<reference evidence="1" key="1">
    <citation type="submission" date="2020-06" db="EMBL/GenBank/DDBJ databases">
        <title>WGS assembly of Ceratodon purpureus strain R40.</title>
        <authorList>
            <person name="Carey S.B."/>
            <person name="Jenkins J."/>
            <person name="Shu S."/>
            <person name="Lovell J.T."/>
            <person name="Sreedasyam A."/>
            <person name="Maumus F."/>
            <person name="Tiley G.P."/>
            <person name="Fernandez-Pozo N."/>
            <person name="Barry K."/>
            <person name="Chen C."/>
            <person name="Wang M."/>
            <person name="Lipzen A."/>
            <person name="Daum C."/>
            <person name="Saski C.A."/>
            <person name="Payton A.C."/>
            <person name="Mcbreen J.C."/>
            <person name="Conrad R.E."/>
            <person name="Kollar L.M."/>
            <person name="Olsson S."/>
            <person name="Huttunen S."/>
            <person name="Landis J.B."/>
            <person name="Wickett N.J."/>
            <person name="Johnson M.G."/>
            <person name="Rensing S.A."/>
            <person name="Grimwood J."/>
            <person name="Schmutz J."/>
            <person name="Mcdaniel S.F."/>
        </authorList>
    </citation>
    <scope>NUCLEOTIDE SEQUENCE</scope>
    <source>
        <strain evidence="1">R40</strain>
    </source>
</reference>
<accession>A0A8T0IXU5</accession>
<name>A0A8T0IXU5_CERPU</name>
<keyword evidence="2" id="KW-1185">Reference proteome</keyword>
<organism evidence="1 2">
    <name type="scientific">Ceratodon purpureus</name>
    <name type="common">Fire moss</name>
    <name type="synonym">Dicranum purpureum</name>
    <dbReference type="NCBI Taxonomy" id="3225"/>
    <lineage>
        <taxon>Eukaryota</taxon>
        <taxon>Viridiplantae</taxon>
        <taxon>Streptophyta</taxon>
        <taxon>Embryophyta</taxon>
        <taxon>Bryophyta</taxon>
        <taxon>Bryophytina</taxon>
        <taxon>Bryopsida</taxon>
        <taxon>Dicranidae</taxon>
        <taxon>Pseudoditrichales</taxon>
        <taxon>Ditrichaceae</taxon>
        <taxon>Ceratodon</taxon>
    </lineage>
</organism>
<evidence type="ECO:0000313" key="1">
    <source>
        <dbReference type="EMBL" id="KAG0587521.1"/>
    </source>
</evidence>